<reference evidence="3" key="1">
    <citation type="submission" date="2016-03" db="EMBL/GenBank/DDBJ databases">
        <title>Culture-independent genomics supports pathogen discovery for uncultivable bacteria within the genus Chlamydia.</title>
        <authorList>
            <person name="Taylor-Brown A."/>
            <person name="Bachmann N.L."/>
            <person name="Borel N."/>
            <person name="Polkinghorne A."/>
        </authorList>
    </citation>
    <scope>NUCLEOTIDE SEQUENCE [LARGE SCALE GENOMIC DNA]</scope>
    <source>
        <strain evidence="3">2742-308</strain>
    </source>
</reference>
<name>A0A1A9HX01_9CHLA</name>
<dbReference type="KEGG" id="csaz:Cs308_0801"/>
<dbReference type="AlphaFoldDB" id="A0A1A9HX01"/>
<dbReference type="InterPro" id="IPR006974">
    <property type="entry name" value="DUF648"/>
</dbReference>
<protein>
    <submittedName>
        <fullName evidence="2">Uncharacterized protein</fullName>
    </submittedName>
</protein>
<feature type="transmembrane region" description="Helical" evidence="1">
    <location>
        <begin position="62"/>
        <end position="81"/>
    </location>
</feature>
<keyword evidence="3" id="KW-1185">Reference proteome</keyword>
<dbReference type="RefSeq" id="WP_066482793.1">
    <property type="nucleotide sequence ID" value="NZ_CP014639.1"/>
</dbReference>
<dbReference type="OrthoDB" id="16987at2"/>
<dbReference type="EMBL" id="CP014639">
    <property type="protein sequence ID" value="ANH78971.1"/>
    <property type="molecule type" value="Genomic_DNA"/>
</dbReference>
<accession>A0A1A9HX01</accession>
<dbReference type="Proteomes" id="UP000078162">
    <property type="component" value="Chromosome"/>
</dbReference>
<evidence type="ECO:0000313" key="2">
    <source>
        <dbReference type="EMBL" id="ANH78971.1"/>
    </source>
</evidence>
<proteinExistence type="predicted"/>
<dbReference type="STRING" id="1806891.Cs308_0801"/>
<gene>
    <name evidence="2" type="ORF">Cs308_0801</name>
</gene>
<dbReference type="PATRIC" id="fig|1806891.3.peg.793"/>
<keyword evidence="1" id="KW-0812">Transmembrane</keyword>
<keyword evidence="1" id="KW-1133">Transmembrane helix</keyword>
<organism evidence="2 3">
    <name type="scientific">Candidatus Chlamydia sanziniae</name>
    <dbReference type="NCBI Taxonomy" id="1806891"/>
    <lineage>
        <taxon>Bacteria</taxon>
        <taxon>Pseudomonadati</taxon>
        <taxon>Chlamydiota</taxon>
        <taxon>Chlamydiia</taxon>
        <taxon>Chlamydiales</taxon>
        <taxon>Chlamydiaceae</taxon>
        <taxon>Chlamydia/Chlamydophila group</taxon>
        <taxon>Chlamydia</taxon>
    </lineage>
</organism>
<sequence length="284" mass="32111">MDSITLHPDISLSYAARAVALLDNYFYFGGEQTQVIAAGGSYVFCRKVAGRPVSLAEKVLKILSFLLFPLVLIALAFRALLHMTYKASFVYFNSDIPDCCCSFLATSSPTEVASLAEHVEGIFQQTLPKRYLTAIPNLTKSGNLESISFRVNWERVVRDSCFKKVLKSIILPYAYLMTYFPALCSCKKLSSEFASTQEKSALVREVISYLQMCYIHAGYPKTNLVLDFMEWKDCPQIKVPHNAFKELFFGMGKLLGKCILEFLFKEHLISGFRLTDTKVNILFE</sequence>
<evidence type="ECO:0000313" key="3">
    <source>
        <dbReference type="Proteomes" id="UP000078162"/>
    </source>
</evidence>
<evidence type="ECO:0000256" key="1">
    <source>
        <dbReference type="SAM" id="Phobius"/>
    </source>
</evidence>
<keyword evidence="1" id="KW-0472">Membrane</keyword>
<dbReference type="Pfam" id="PF04890">
    <property type="entry name" value="DUF648"/>
    <property type="match status" value="1"/>
</dbReference>